<accession>A0A922NCK8</accession>
<evidence type="ECO:0000313" key="1">
    <source>
        <dbReference type="EMBL" id="KAI1511674.1"/>
    </source>
</evidence>
<gene>
    <name evidence="1" type="ORF">Ptr86124_009318</name>
</gene>
<dbReference type="AlphaFoldDB" id="A0A922NCK8"/>
<protein>
    <submittedName>
        <fullName evidence="1">Uncharacterized protein</fullName>
    </submittedName>
</protein>
<dbReference type="OrthoDB" id="3684150at2759"/>
<reference evidence="2" key="1">
    <citation type="journal article" date="2022" name="Microb. Genom.">
        <title>A global pangenome for the wheat fungal pathogen Pyrenophora tritici-repentis and prediction of effector protein structural homology.</title>
        <authorList>
            <person name="Moolhuijzen P.M."/>
            <person name="See P.T."/>
            <person name="Shi G."/>
            <person name="Powell H.R."/>
            <person name="Cockram J."/>
            <person name="Jorgensen L.N."/>
            <person name="Benslimane H."/>
            <person name="Strelkov S.E."/>
            <person name="Turner J."/>
            <person name="Liu Z."/>
            <person name="Moffat C.S."/>
        </authorList>
    </citation>
    <scope>NUCLEOTIDE SEQUENCE [LARGE SCALE GENOMIC DNA]</scope>
</reference>
<dbReference type="Proteomes" id="UP000249757">
    <property type="component" value="Unassembled WGS sequence"/>
</dbReference>
<name>A0A922NCK8_9PLEO</name>
<organism evidence="1 2">
    <name type="scientific">Pyrenophora tritici-repentis</name>
    <dbReference type="NCBI Taxonomy" id="45151"/>
    <lineage>
        <taxon>Eukaryota</taxon>
        <taxon>Fungi</taxon>
        <taxon>Dikarya</taxon>
        <taxon>Ascomycota</taxon>
        <taxon>Pezizomycotina</taxon>
        <taxon>Dothideomycetes</taxon>
        <taxon>Pleosporomycetidae</taxon>
        <taxon>Pleosporales</taxon>
        <taxon>Pleosporineae</taxon>
        <taxon>Pleosporaceae</taxon>
        <taxon>Pyrenophora</taxon>
    </lineage>
</organism>
<proteinExistence type="predicted"/>
<evidence type="ECO:0000313" key="2">
    <source>
        <dbReference type="Proteomes" id="UP000249757"/>
    </source>
</evidence>
<comment type="caution">
    <text evidence="1">The sequence shown here is derived from an EMBL/GenBank/DDBJ whole genome shotgun (WGS) entry which is preliminary data.</text>
</comment>
<dbReference type="EMBL" id="NRDI02000013">
    <property type="protein sequence ID" value="KAI1511674.1"/>
    <property type="molecule type" value="Genomic_DNA"/>
</dbReference>
<sequence length="162" mass="18088">MLPTSRQNYHPHRHHRHQNYTYDYNYLHETTLSPHPHPFSQSSHTLEDIPIPTFTPADLPSRLLALNRRAAIVSAALAHLSAVVKPLETTKSEDLTENQLQDIWEEGVGLGRAMEEFREQMEEVSGIVEELLVGRRGRKGAVVGLGSGGGVRRVRGVGRGLL</sequence>
<keyword evidence="2" id="KW-1185">Reference proteome</keyword>